<feature type="transmembrane region" description="Helical" evidence="1">
    <location>
        <begin position="104"/>
        <end position="123"/>
    </location>
</feature>
<reference evidence="2" key="1">
    <citation type="submission" date="2020-11" db="EMBL/GenBank/DDBJ databases">
        <authorList>
            <consortium name="DOE Joint Genome Institute"/>
            <person name="Ahrendt S."/>
            <person name="Riley R."/>
            <person name="Andreopoulos W."/>
            <person name="Labutti K."/>
            <person name="Pangilinan J."/>
            <person name="Ruiz-Duenas F.J."/>
            <person name="Barrasa J.M."/>
            <person name="Sanchez-Garcia M."/>
            <person name="Camarero S."/>
            <person name="Miyauchi S."/>
            <person name="Serrano A."/>
            <person name="Linde D."/>
            <person name="Babiker R."/>
            <person name="Drula E."/>
            <person name="Ayuso-Fernandez I."/>
            <person name="Pacheco R."/>
            <person name="Padilla G."/>
            <person name="Ferreira P."/>
            <person name="Barriuso J."/>
            <person name="Kellner H."/>
            <person name="Castanera R."/>
            <person name="Alfaro M."/>
            <person name="Ramirez L."/>
            <person name="Pisabarro A.G."/>
            <person name="Kuo A."/>
            <person name="Tritt A."/>
            <person name="Lipzen A."/>
            <person name="He G."/>
            <person name="Yan M."/>
            <person name="Ng V."/>
            <person name="Cullen D."/>
            <person name="Martin F."/>
            <person name="Rosso M.-N."/>
            <person name="Henrissat B."/>
            <person name="Hibbett D."/>
            <person name="Martinez A.T."/>
            <person name="Grigoriev I.V."/>
        </authorList>
    </citation>
    <scope>NUCLEOTIDE SEQUENCE</scope>
    <source>
        <strain evidence="2">CBS 506.95</strain>
    </source>
</reference>
<keyword evidence="1" id="KW-1133">Transmembrane helix</keyword>
<evidence type="ECO:0000313" key="3">
    <source>
        <dbReference type="Proteomes" id="UP000807306"/>
    </source>
</evidence>
<keyword evidence="1" id="KW-0812">Transmembrane</keyword>
<evidence type="ECO:0000313" key="2">
    <source>
        <dbReference type="EMBL" id="KAF9528815.1"/>
    </source>
</evidence>
<protein>
    <recommendedName>
        <fullName evidence="4">Transmembrane protein</fullName>
    </recommendedName>
</protein>
<name>A0A9P6JQR0_9AGAR</name>
<dbReference type="AlphaFoldDB" id="A0A9P6JQR0"/>
<organism evidence="2 3">
    <name type="scientific">Crepidotus variabilis</name>
    <dbReference type="NCBI Taxonomy" id="179855"/>
    <lineage>
        <taxon>Eukaryota</taxon>
        <taxon>Fungi</taxon>
        <taxon>Dikarya</taxon>
        <taxon>Basidiomycota</taxon>
        <taxon>Agaricomycotina</taxon>
        <taxon>Agaricomycetes</taxon>
        <taxon>Agaricomycetidae</taxon>
        <taxon>Agaricales</taxon>
        <taxon>Agaricineae</taxon>
        <taxon>Crepidotaceae</taxon>
        <taxon>Crepidotus</taxon>
    </lineage>
</organism>
<evidence type="ECO:0008006" key="4">
    <source>
        <dbReference type="Google" id="ProtNLM"/>
    </source>
</evidence>
<sequence>MLLFKYLHRHFMQSYYLSLGRLNFGYAFARIYGFNRGWQDGLNTMHTTDHSLELSSYQKWRATLRRLVQVWKLVITSTVLLFPSTSIALLQIDGVADDVYPRALSLLAVVLAAIGGVSAILLVKSKAKLRSDPIRRQWREFSYSEYQHADGVTEEYSAATSLQFHRETKKVDFWSCLSCPCACTIWSSSCLMASLLWYGLCSCPKSGVRKPYVVIETLSNILISFVFMVGLFQTHRIYRLVCS</sequence>
<gene>
    <name evidence="2" type="ORF">CPB83DRAFT_853779</name>
</gene>
<accession>A0A9P6JQR0</accession>
<evidence type="ECO:0000256" key="1">
    <source>
        <dbReference type="SAM" id="Phobius"/>
    </source>
</evidence>
<comment type="caution">
    <text evidence="2">The sequence shown here is derived from an EMBL/GenBank/DDBJ whole genome shotgun (WGS) entry which is preliminary data.</text>
</comment>
<proteinExistence type="predicted"/>
<keyword evidence="3" id="KW-1185">Reference proteome</keyword>
<feature type="transmembrane region" description="Helical" evidence="1">
    <location>
        <begin position="70"/>
        <end position="92"/>
    </location>
</feature>
<dbReference type="EMBL" id="MU157850">
    <property type="protein sequence ID" value="KAF9528815.1"/>
    <property type="molecule type" value="Genomic_DNA"/>
</dbReference>
<dbReference type="Proteomes" id="UP000807306">
    <property type="component" value="Unassembled WGS sequence"/>
</dbReference>
<feature type="transmembrane region" description="Helical" evidence="1">
    <location>
        <begin position="212"/>
        <end position="232"/>
    </location>
</feature>
<keyword evidence="1" id="KW-0472">Membrane</keyword>
<feature type="transmembrane region" description="Helical" evidence="1">
    <location>
        <begin position="173"/>
        <end position="200"/>
    </location>
</feature>